<dbReference type="Proteomes" id="UP000281474">
    <property type="component" value="Unassembled WGS sequence"/>
</dbReference>
<reference evidence="1 2" key="1">
    <citation type="submission" date="2018-09" db="EMBL/GenBank/DDBJ databases">
        <title>Phylogeny of the Shewanellaceae, and recommendation for two new genera, Pseudoshewanella and Parashewanella.</title>
        <authorList>
            <person name="Wang G."/>
        </authorList>
    </citation>
    <scope>NUCLEOTIDE SEQUENCE [LARGE SCALE GENOMIC DNA]</scope>
    <source>
        <strain evidence="1 2">C51</strain>
    </source>
</reference>
<keyword evidence="2" id="KW-1185">Reference proteome</keyword>
<evidence type="ECO:0000313" key="2">
    <source>
        <dbReference type="Proteomes" id="UP000281474"/>
    </source>
</evidence>
<comment type="caution">
    <text evidence="1">The sequence shown here is derived from an EMBL/GenBank/DDBJ whole genome shotgun (WGS) entry which is preliminary data.</text>
</comment>
<protein>
    <recommendedName>
        <fullName evidence="3">Helicase XPB/Ssl2 N-terminal domain-containing protein</fullName>
    </recommendedName>
</protein>
<gene>
    <name evidence="1" type="ORF">D5018_01525</name>
</gene>
<organism evidence="1 2">
    <name type="scientific">Parashewanella curva</name>
    <dbReference type="NCBI Taxonomy" id="2338552"/>
    <lineage>
        <taxon>Bacteria</taxon>
        <taxon>Pseudomonadati</taxon>
        <taxon>Pseudomonadota</taxon>
        <taxon>Gammaproteobacteria</taxon>
        <taxon>Alteromonadales</taxon>
        <taxon>Shewanellaceae</taxon>
        <taxon>Parashewanella</taxon>
    </lineage>
</organism>
<dbReference type="AlphaFoldDB" id="A0A3L8Q142"/>
<accession>A0A3L8Q142</accession>
<sequence length="578" mass="66373">MTLVQAMMLFTVDELKSHYFTYFGKKPSVTRKADIVDALEKGLSDLVLLKAYWEALPEIEQHLVRESIYNYQGVIDRNRFTAKYGYFPASKRRNHWQVEKLLGYSVFFYKSNNRSEHSIPLSLQEQLKKWALPPEKESITSVVLSEPLDASCRIHDREPRVFTELNLLLTAIQNQKIKVSDKTVSPTAATLKYCSKSLEEYYSSFDFYEVSGEEHILAYGWIRLLANSRFIKNSSTMLTMSSTPAKSNAETIRSIWHDWVFKSIQDEFNRINAVKGQTGKGSRYMTDVSERRVAMVEGLKICPVGEWVSFSDFSRYLKATGAGVVVTTAPDYLYACDSHYGRFYNADWDVLAEPYLQCLLLEYAATLGLVDIVLQDLDKTNSSNEQYWGLMDLECFHRYEGLTHIRLTNLGAYVLGESDYYESETVNLDVTPVTLMPKGRLSFESTPLPWETQFIGLYCKQKDDLCWVLDRKLIVEALQSGGSTDELQDFLLQRDPQPFLPQDWETLFKQINQRLDGATAEFEAMVYRCKDKDVLALILNNKVLAKYCQPLDDLQLVIPKNKAVSFKNKLNEMGIGCQ</sequence>
<proteinExistence type="predicted"/>
<dbReference type="EMBL" id="QZEI01000003">
    <property type="protein sequence ID" value="RLV61397.1"/>
    <property type="molecule type" value="Genomic_DNA"/>
</dbReference>
<dbReference type="OrthoDB" id="443235at2"/>
<name>A0A3L8Q142_9GAMM</name>
<evidence type="ECO:0008006" key="3">
    <source>
        <dbReference type="Google" id="ProtNLM"/>
    </source>
</evidence>
<dbReference type="RefSeq" id="WP_121837218.1">
    <property type="nucleotide sequence ID" value="NZ_ML014754.1"/>
</dbReference>
<evidence type="ECO:0000313" key="1">
    <source>
        <dbReference type="EMBL" id="RLV61397.1"/>
    </source>
</evidence>